<protein>
    <recommendedName>
        <fullName evidence="3">DUF711 family protein</fullName>
    </recommendedName>
</protein>
<dbReference type="PANTHER" id="PTHR37560">
    <property type="entry name" value="UPF0210 PROTEIN SPR0218"/>
    <property type="match status" value="1"/>
</dbReference>
<dbReference type="EMBL" id="CP002590">
    <property type="protein sequence ID" value="AEA13192.1"/>
    <property type="molecule type" value="Genomic_DNA"/>
</dbReference>
<gene>
    <name evidence="1" type="ordered locus">TUZN_1730</name>
</gene>
<sequence length="317" mass="34565">MEIRAVALNVKWGFDPERISRFLEAAKKLRPLTVRVSVTTPPREGVRQTLKALEELGVEYAAIGIYEGDDLEELVRTYGVFAAVSSVDRYLEFLRRVEKQGEPHLARNVALLLGGVVYDSPYYPATAVKNEGVALSLLYPDDLESLDDVAAVLGSAERLGEAFASSIGERFLGVDGSLSPWGERSVARAIERLFGVRVGAWGTHSAIRALNEAIWSSGVRLVGFSEVMLPLAEDEELKRLVEGGALDLQKLVSYTSTCVAGLDMVPIEADEKALRRMLLDLEAIAKSKGRAVGVRVFPASGQYFDVPGFGKTPVLRP</sequence>
<dbReference type="eggNOG" id="arCOG04321">
    <property type="taxonomic scope" value="Archaea"/>
</dbReference>
<proteinExistence type="predicted"/>
<dbReference type="STRING" id="999630.TUZN_1730"/>
<dbReference type="PANTHER" id="PTHR37560:SF2">
    <property type="entry name" value="DUF711 DOMAIN-CONTAINING PROTEIN"/>
    <property type="match status" value="1"/>
</dbReference>
<dbReference type="AlphaFoldDB" id="F2L3F3"/>
<dbReference type="Proteomes" id="UP000008138">
    <property type="component" value="Chromosome"/>
</dbReference>
<dbReference type="GeneID" id="10361245"/>
<reference key="2">
    <citation type="submission" date="2011-03" db="EMBL/GenBank/DDBJ databases">
        <title>Complete genome sequence of the thermoacidophilic crenarchaeon Thermoproteus uzoniensis 768-20.</title>
        <authorList>
            <person name="Mardanov A.V."/>
            <person name="Gumerov V.M."/>
            <person name="Beletsky A.V."/>
            <person name="Prokofeva M.I."/>
            <person name="Bonch-Osmolovskaya E.A."/>
            <person name="Ravin N.V."/>
            <person name="Skryabin K.G."/>
        </authorList>
    </citation>
    <scope>NUCLEOTIDE SEQUENCE</scope>
    <source>
        <strain>768-20</strain>
    </source>
</reference>
<dbReference type="Pfam" id="PF05167">
    <property type="entry name" value="DUF711"/>
    <property type="match status" value="1"/>
</dbReference>
<dbReference type="RefSeq" id="WP_013680527.1">
    <property type="nucleotide sequence ID" value="NC_015315.1"/>
</dbReference>
<evidence type="ECO:0000313" key="2">
    <source>
        <dbReference type="Proteomes" id="UP000008138"/>
    </source>
</evidence>
<dbReference type="OrthoDB" id="36493at2157"/>
<dbReference type="HOGENOM" id="CLU_064235_0_0_2"/>
<keyword evidence="2" id="KW-1185">Reference proteome</keyword>
<accession>F2L3F3</accession>
<dbReference type="InterPro" id="IPR007841">
    <property type="entry name" value="UPF0210"/>
</dbReference>
<evidence type="ECO:0008006" key="3">
    <source>
        <dbReference type="Google" id="ProtNLM"/>
    </source>
</evidence>
<name>F2L3F3_THEU7</name>
<reference evidence="1 2" key="1">
    <citation type="journal article" date="2011" name="J. Bacteriol.">
        <title>Complete genome sequence of the thermoacidophilic crenarchaeon Thermoproteus uzoniensis 768-20.</title>
        <authorList>
            <person name="Mardanov A.V."/>
            <person name="Gumerov V.M."/>
            <person name="Beletsky A.V."/>
            <person name="Prokofeva M.I."/>
            <person name="Bonch-Osmolovskaya E.A."/>
            <person name="Ravin N.V."/>
            <person name="Skryabin K.G."/>
        </authorList>
    </citation>
    <scope>NUCLEOTIDE SEQUENCE [LARGE SCALE GENOMIC DNA]</scope>
    <source>
        <strain evidence="1 2">768-20</strain>
    </source>
</reference>
<evidence type="ECO:0000313" key="1">
    <source>
        <dbReference type="EMBL" id="AEA13192.1"/>
    </source>
</evidence>
<organism evidence="1 2">
    <name type="scientific">Thermoproteus uzoniensis (strain 768-20)</name>
    <dbReference type="NCBI Taxonomy" id="999630"/>
    <lineage>
        <taxon>Archaea</taxon>
        <taxon>Thermoproteota</taxon>
        <taxon>Thermoprotei</taxon>
        <taxon>Thermoproteales</taxon>
        <taxon>Thermoproteaceae</taxon>
        <taxon>Thermoproteus</taxon>
    </lineage>
</organism>
<dbReference type="SUPFAM" id="SSF51998">
    <property type="entry name" value="PFL-like glycyl radical enzymes"/>
    <property type="match status" value="1"/>
</dbReference>
<dbReference type="KEGG" id="tuz:TUZN_1730"/>
<dbReference type="Gene3D" id="3.20.70.20">
    <property type="match status" value="1"/>
</dbReference>